<sequence length="117" mass="11797">MFGRTAQLVAAALLIFAIVALALGPLADVIESFDGERISGWIEAAGIWGPVLIVSLMTIAIVATPIPSAPIALAAGAAYGHTLGTVYIVAGAELGALVAFGLARVLGRDVLVGWLGC</sequence>
<dbReference type="PANTHER" id="PTHR12677:SF59">
    <property type="entry name" value="GOLGI APPARATUS MEMBRANE PROTEIN TVP38-RELATED"/>
    <property type="match status" value="1"/>
</dbReference>
<protein>
    <recommendedName>
        <fullName evidence="6">TVP38/TMEM64 family membrane protein</fullName>
    </recommendedName>
</protein>
<dbReference type="Proteomes" id="UP000295097">
    <property type="component" value="Unassembled WGS sequence"/>
</dbReference>
<evidence type="ECO:0000256" key="2">
    <source>
        <dbReference type="ARBA" id="ARBA00022475"/>
    </source>
</evidence>
<dbReference type="EMBL" id="SMAR01000006">
    <property type="protein sequence ID" value="TCT41908.1"/>
    <property type="molecule type" value="Genomic_DNA"/>
</dbReference>
<feature type="transmembrane region" description="Helical" evidence="6">
    <location>
        <begin position="51"/>
        <end position="74"/>
    </location>
</feature>
<evidence type="ECO:0000256" key="5">
    <source>
        <dbReference type="ARBA" id="ARBA00023136"/>
    </source>
</evidence>
<organism evidence="7 8">
    <name type="scientific">Martelella mediterranea</name>
    <dbReference type="NCBI Taxonomy" id="293089"/>
    <lineage>
        <taxon>Bacteria</taxon>
        <taxon>Pseudomonadati</taxon>
        <taxon>Pseudomonadota</taxon>
        <taxon>Alphaproteobacteria</taxon>
        <taxon>Hyphomicrobiales</taxon>
        <taxon>Aurantimonadaceae</taxon>
        <taxon>Martelella</taxon>
    </lineage>
</organism>
<evidence type="ECO:0000313" key="7">
    <source>
        <dbReference type="EMBL" id="TCT41908.1"/>
    </source>
</evidence>
<evidence type="ECO:0000256" key="4">
    <source>
        <dbReference type="ARBA" id="ARBA00022989"/>
    </source>
</evidence>
<name>A0A4R3NW25_9HYPH</name>
<comment type="caution">
    <text evidence="7">The sequence shown here is derived from an EMBL/GenBank/DDBJ whole genome shotgun (WGS) entry which is preliminary data.</text>
</comment>
<keyword evidence="5 6" id="KW-0472">Membrane</keyword>
<keyword evidence="2 6" id="KW-1003">Cell membrane</keyword>
<proteinExistence type="inferred from homology"/>
<accession>A0A4R3NW25</accession>
<keyword evidence="8" id="KW-1185">Reference proteome</keyword>
<keyword evidence="4 6" id="KW-1133">Transmembrane helix</keyword>
<feature type="transmembrane region" description="Helical" evidence="6">
    <location>
        <begin position="86"/>
        <end position="106"/>
    </location>
</feature>
<comment type="subcellular location">
    <subcellularLocation>
        <location evidence="1 6">Cell membrane</location>
        <topology evidence="1 6">Multi-pass membrane protein</topology>
    </subcellularLocation>
</comment>
<reference evidence="7 8" key="1">
    <citation type="submission" date="2019-03" db="EMBL/GenBank/DDBJ databases">
        <title>Freshwater and sediment microbial communities from various areas in North America, analyzing microbe dynamics in response to fracking.</title>
        <authorList>
            <person name="Lamendella R."/>
        </authorList>
    </citation>
    <scope>NUCLEOTIDE SEQUENCE [LARGE SCALE GENOMIC DNA]</scope>
    <source>
        <strain evidence="7 8">175.2</strain>
    </source>
</reference>
<dbReference type="PANTHER" id="PTHR12677">
    <property type="entry name" value="GOLGI APPARATUS MEMBRANE PROTEIN TVP38-RELATED"/>
    <property type="match status" value="1"/>
</dbReference>
<comment type="similarity">
    <text evidence="6">Belongs to the TVP38/TMEM64 family.</text>
</comment>
<comment type="caution">
    <text evidence="6">Lacks conserved residue(s) required for the propagation of feature annotation.</text>
</comment>
<evidence type="ECO:0000313" key="8">
    <source>
        <dbReference type="Proteomes" id="UP000295097"/>
    </source>
</evidence>
<dbReference type="AlphaFoldDB" id="A0A4R3NW25"/>
<dbReference type="GO" id="GO:0005886">
    <property type="term" value="C:plasma membrane"/>
    <property type="evidence" value="ECO:0007669"/>
    <property type="project" value="UniProtKB-SubCell"/>
</dbReference>
<keyword evidence="3 6" id="KW-0812">Transmembrane</keyword>
<dbReference type="InterPro" id="IPR015414">
    <property type="entry name" value="TMEM64"/>
</dbReference>
<gene>
    <name evidence="7" type="ORF">EDC90_1006166</name>
</gene>
<evidence type="ECO:0000256" key="3">
    <source>
        <dbReference type="ARBA" id="ARBA00022692"/>
    </source>
</evidence>
<evidence type="ECO:0000256" key="6">
    <source>
        <dbReference type="RuleBase" id="RU366058"/>
    </source>
</evidence>
<evidence type="ECO:0000256" key="1">
    <source>
        <dbReference type="ARBA" id="ARBA00004651"/>
    </source>
</evidence>